<feature type="non-terminal residue" evidence="1">
    <location>
        <position position="57"/>
    </location>
</feature>
<dbReference type="EMBL" id="BARS01032609">
    <property type="protein sequence ID" value="GAG16518.1"/>
    <property type="molecule type" value="Genomic_DNA"/>
</dbReference>
<accession>X0VVR3</accession>
<reference evidence="1" key="1">
    <citation type="journal article" date="2014" name="Front. Microbiol.">
        <title>High frequency of phylogenetically diverse reductive dehalogenase-homologous genes in deep subseafloor sedimentary metagenomes.</title>
        <authorList>
            <person name="Kawai M."/>
            <person name="Futagami T."/>
            <person name="Toyoda A."/>
            <person name="Takaki Y."/>
            <person name="Nishi S."/>
            <person name="Hori S."/>
            <person name="Arai W."/>
            <person name="Tsubouchi T."/>
            <person name="Morono Y."/>
            <person name="Uchiyama I."/>
            <person name="Ito T."/>
            <person name="Fujiyama A."/>
            <person name="Inagaki F."/>
            <person name="Takami H."/>
        </authorList>
    </citation>
    <scope>NUCLEOTIDE SEQUENCE</scope>
    <source>
        <strain evidence="1">Expedition CK06-06</strain>
    </source>
</reference>
<proteinExistence type="predicted"/>
<evidence type="ECO:0000313" key="1">
    <source>
        <dbReference type="EMBL" id="GAG16518.1"/>
    </source>
</evidence>
<name>X0VVR3_9ZZZZ</name>
<sequence length="57" mass="6143">MRPILGILLGEATGIGPEVVAKVCAKDRISNYCRPILIGDLRVLKAGMNISDVTFPF</sequence>
<dbReference type="AlphaFoldDB" id="X0VVR3"/>
<protein>
    <recommendedName>
        <fullName evidence="2">4-hydroxythreonine-4-phosphate dehydrogenase</fullName>
    </recommendedName>
</protein>
<dbReference type="SUPFAM" id="SSF53659">
    <property type="entry name" value="Isocitrate/Isopropylmalate dehydrogenase-like"/>
    <property type="match status" value="1"/>
</dbReference>
<evidence type="ECO:0008006" key="2">
    <source>
        <dbReference type="Google" id="ProtNLM"/>
    </source>
</evidence>
<gene>
    <name evidence="1" type="ORF">S01H1_50603</name>
</gene>
<dbReference type="Gene3D" id="3.40.718.10">
    <property type="entry name" value="Isopropylmalate Dehydrogenase"/>
    <property type="match status" value="1"/>
</dbReference>
<comment type="caution">
    <text evidence="1">The sequence shown here is derived from an EMBL/GenBank/DDBJ whole genome shotgun (WGS) entry which is preliminary data.</text>
</comment>
<organism evidence="1">
    <name type="scientific">marine sediment metagenome</name>
    <dbReference type="NCBI Taxonomy" id="412755"/>
    <lineage>
        <taxon>unclassified sequences</taxon>
        <taxon>metagenomes</taxon>
        <taxon>ecological metagenomes</taxon>
    </lineage>
</organism>